<protein>
    <recommendedName>
        <fullName evidence="1">N-acetyltransferase domain-containing protein</fullName>
    </recommendedName>
</protein>
<dbReference type="EMBL" id="LT840184">
    <property type="protein sequence ID" value="SMF85792.1"/>
    <property type="molecule type" value="Genomic_DNA"/>
</dbReference>
<dbReference type="InterPro" id="IPR000182">
    <property type="entry name" value="GNAT_dom"/>
</dbReference>
<evidence type="ECO:0000313" key="2">
    <source>
        <dbReference type="EMBL" id="SMF85792.1"/>
    </source>
</evidence>
<sequence length="117" mass="13508">MDNQTPIRLRPVNLYEDCKLALQWYQDLEVIHFSEGPDVEPYDLITVQAMYEYLNSIGKLLIIEVFEDGEWVSIGDVTFSKESIPIVIGDRKYRSRGIGTEVMKKIIELAKKKIGKN</sequence>
<dbReference type="InterPro" id="IPR016181">
    <property type="entry name" value="Acyl_CoA_acyltransferase"/>
</dbReference>
<accession>A0A1X7HFI9</accession>
<dbReference type="RefSeq" id="WP_208914055.1">
    <property type="nucleotide sequence ID" value="NZ_LT840184.1"/>
</dbReference>
<evidence type="ECO:0000313" key="3">
    <source>
        <dbReference type="Proteomes" id="UP000192940"/>
    </source>
</evidence>
<name>A0A1X7HFI9_9BACL</name>
<dbReference type="SUPFAM" id="SSF55729">
    <property type="entry name" value="Acyl-CoA N-acyltransferases (Nat)"/>
    <property type="match status" value="1"/>
</dbReference>
<reference evidence="2 3" key="1">
    <citation type="submission" date="2017-04" db="EMBL/GenBank/DDBJ databases">
        <authorList>
            <person name="Afonso C.L."/>
            <person name="Miller P.J."/>
            <person name="Scott M.A."/>
            <person name="Spackman E."/>
            <person name="Goraichik I."/>
            <person name="Dimitrov K.M."/>
            <person name="Suarez D.L."/>
            <person name="Swayne D.E."/>
        </authorList>
    </citation>
    <scope>NUCLEOTIDE SEQUENCE [LARGE SCALE GENOMIC DNA]</scope>
    <source>
        <strain evidence="2 3">N3/975</strain>
    </source>
</reference>
<organism evidence="2 3">
    <name type="scientific">Paenibacillus uliginis N3/975</name>
    <dbReference type="NCBI Taxonomy" id="1313296"/>
    <lineage>
        <taxon>Bacteria</taxon>
        <taxon>Bacillati</taxon>
        <taxon>Bacillota</taxon>
        <taxon>Bacilli</taxon>
        <taxon>Bacillales</taxon>
        <taxon>Paenibacillaceae</taxon>
        <taxon>Paenibacillus</taxon>
    </lineage>
</organism>
<gene>
    <name evidence="2" type="ORF">SAMN05661091_3159</name>
</gene>
<dbReference type="Pfam" id="PF00583">
    <property type="entry name" value="Acetyltransf_1"/>
    <property type="match status" value="1"/>
</dbReference>
<dbReference type="GO" id="GO:0016747">
    <property type="term" value="F:acyltransferase activity, transferring groups other than amino-acyl groups"/>
    <property type="evidence" value="ECO:0007669"/>
    <property type="project" value="InterPro"/>
</dbReference>
<evidence type="ECO:0000259" key="1">
    <source>
        <dbReference type="Pfam" id="PF00583"/>
    </source>
</evidence>
<keyword evidence="3" id="KW-1185">Reference proteome</keyword>
<dbReference type="AlphaFoldDB" id="A0A1X7HFI9"/>
<proteinExistence type="predicted"/>
<feature type="domain" description="N-acetyltransferase" evidence="1">
    <location>
        <begin position="63"/>
        <end position="113"/>
    </location>
</feature>
<dbReference type="STRING" id="1313296.SAMN05661091_3159"/>
<dbReference type="Proteomes" id="UP000192940">
    <property type="component" value="Chromosome I"/>
</dbReference>
<dbReference type="Gene3D" id="3.40.630.30">
    <property type="match status" value="1"/>
</dbReference>
<dbReference type="CDD" id="cd04301">
    <property type="entry name" value="NAT_SF"/>
    <property type="match status" value="1"/>
</dbReference>